<dbReference type="AlphaFoldDB" id="A0A8K0LBI1"/>
<dbReference type="Proteomes" id="UP000809789">
    <property type="component" value="Unassembled WGS sequence"/>
</dbReference>
<dbReference type="EMBL" id="JAESVG020000001">
    <property type="protein sequence ID" value="KAG8631593.1"/>
    <property type="molecule type" value="Genomic_DNA"/>
</dbReference>
<evidence type="ECO:0000313" key="3">
    <source>
        <dbReference type="Proteomes" id="UP000809789"/>
    </source>
</evidence>
<evidence type="ECO:0000256" key="1">
    <source>
        <dbReference type="SAM" id="MobiDB-lite"/>
    </source>
</evidence>
<dbReference type="OrthoDB" id="3857015at2759"/>
<reference evidence="2" key="1">
    <citation type="submission" date="2021-07" db="EMBL/GenBank/DDBJ databases">
        <title>Elsinoe batatas strain:CRI-CJ2 Genome sequencing and assembly.</title>
        <authorList>
            <person name="Huang L."/>
        </authorList>
    </citation>
    <scope>NUCLEOTIDE SEQUENCE</scope>
    <source>
        <strain evidence="2">CRI-CJ2</strain>
    </source>
</reference>
<organism evidence="2 3">
    <name type="scientific">Elsinoe batatas</name>
    <dbReference type="NCBI Taxonomy" id="2601811"/>
    <lineage>
        <taxon>Eukaryota</taxon>
        <taxon>Fungi</taxon>
        <taxon>Dikarya</taxon>
        <taxon>Ascomycota</taxon>
        <taxon>Pezizomycotina</taxon>
        <taxon>Dothideomycetes</taxon>
        <taxon>Dothideomycetidae</taxon>
        <taxon>Myriangiales</taxon>
        <taxon>Elsinoaceae</taxon>
        <taxon>Elsinoe</taxon>
    </lineage>
</organism>
<protein>
    <submittedName>
        <fullName evidence="2">Uncharacterized protein</fullName>
    </submittedName>
</protein>
<name>A0A8K0LBI1_9PEZI</name>
<proteinExistence type="predicted"/>
<gene>
    <name evidence="2" type="ORF">KVT40_000733</name>
</gene>
<keyword evidence="3" id="KW-1185">Reference proteome</keyword>
<comment type="caution">
    <text evidence="2">The sequence shown here is derived from an EMBL/GenBank/DDBJ whole genome shotgun (WGS) entry which is preliminary data.</text>
</comment>
<sequence>MPADIQRSATRDGHGRFTASIRVSPKKRRLEAAPANAQEAQIVKETQLCKDALKPFVKDGLKENKEVARAKLRRHFGVQVVLTKWAVRDEETGVITVQLPESDFFHVGYFMAWVQGNKIGSPQIPLPTTGIETAQLLIELYKYGEEVMSEPFKNAVMDATRAAFDQPGLAMCVMALEEAFTGGLPENCSLQRFFTDFTIERMPSRNMGEFMLLHAPRLFLKVVQGMKDDRMNGVAHRGVFLNRSSCVYHDHKLTPPCRYP</sequence>
<accession>A0A8K0LBI1</accession>
<evidence type="ECO:0000313" key="2">
    <source>
        <dbReference type="EMBL" id="KAG8631593.1"/>
    </source>
</evidence>
<feature type="region of interest" description="Disordered" evidence="1">
    <location>
        <begin position="1"/>
        <end position="20"/>
    </location>
</feature>